<evidence type="ECO:0000313" key="1">
    <source>
        <dbReference type="EMBL" id="PHT57475.1"/>
    </source>
</evidence>
<sequence>MGAARAKLCAADAVKNEPPTSGIRAQVWVCRSSGLRFVRSSRCDNKTGDLQVVPCVESLPGDLLDKWWSSDVSHWLVVAVQDGCDNKTGDLQVMPCVESLPDKWWSGDKSRWVITVVQDVW</sequence>
<organism evidence="1 2">
    <name type="scientific">Capsicum baccatum</name>
    <name type="common">Peruvian pepper</name>
    <dbReference type="NCBI Taxonomy" id="33114"/>
    <lineage>
        <taxon>Eukaryota</taxon>
        <taxon>Viridiplantae</taxon>
        <taxon>Streptophyta</taxon>
        <taxon>Embryophyta</taxon>
        <taxon>Tracheophyta</taxon>
        <taxon>Spermatophyta</taxon>
        <taxon>Magnoliopsida</taxon>
        <taxon>eudicotyledons</taxon>
        <taxon>Gunneridae</taxon>
        <taxon>Pentapetalae</taxon>
        <taxon>asterids</taxon>
        <taxon>lamiids</taxon>
        <taxon>Solanales</taxon>
        <taxon>Solanaceae</taxon>
        <taxon>Solanoideae</taxon>
        <taxon>Capsiceae</taxon>
        <taxon>Capsicum</taxon>
    </lineage>
</organism>
<protein>
    <submittedName>
        <fullName evidence="1">Uncharacterized protein</fullName>
    </submittedName>
</protein>
<reference evidence="1 2" key="1">
    <citation type="journal article" date="2017" name="Genome Biol.">
        <title>New reference genome sequences of hot pepper reveal the massive evolution of plant disease-resistance genes by retroduplication.</title>
        <authorList>
            <person name="Kim S."/>
            <person name="Park J."/>
            <person name="Yeom S.I."/>
            <person name="Kim Y.M."/>
            <person name="Seo E."/>
            <person name="Kim K.T."/>
            <person name="Kim M.S."/>
            <person name="Lee J.M."/>
            <person name="Cheong K."/>
            <person name="Shin H.S."/>
            <person name="Kim S.B."/>
            <person name="Han K."/>
            <person name="Lee J."/>
            <person name="Park M."/>
            <person name="Lee H.A."/>
            <person name="Lee H.Y."/>
            <person name="Lee Y."/>
            <person name="Oh S."/>
            <person name="Lee J.H."/>
            <person name="Choi E."/>
            <person name="Choi E."/>
            <person name="Lee S.E."/>
            <person name="Jeon J."/>
            <person name="Kim H."/>
            <person name="Choi G."/>
            <person name="Song H."/>
            <person name="Lee J."/>
            <person name="Lee S.C."/>
            <person name="Kwon J.K."/>
            <person name="Lee H.Y."/>
            <person name="Koo N."/>
            <person name="Hong Y."/>
            <person name="Kim R.W."/>
            <person name="Kang W.H."/>
            <person name="Huh J.H."/>
            <person name="Kang B.C."/>
            <person name="Yang T.J."/>
            <person name="Lee Y.H."/>
            <person name="Bennetzen J.L."/>
            <person name="Choi D."/>
        </authorList>
    </citation>
    <scope>NUCLEOTIDE SEQUENCE [LARGE SCALE GENOMIC DNA]</scope>
    <source>
        <strain evidence="2">cv. PBC81</strain>
    </source>
</reference>
<keyword evidence="2" id="KW-1185">Reference proteome</keyword>
<dbReference type="EMBL" id="MLFT02000002">
    <property type="protein sequence ID" value="PHT57475.1"/>
    <property type="molecule type" value="Genomic_DNA"/>
</dbReference>
<proteinExistence type="predicted"/>
<name>A0A2G2XJ23_CAPBA</name>
<gene>
    <name evidence="1" type="ORF">CQW23_05961</name>
</gene>
<accession>A0A2G2XJ23</accession>
<dbReference type="AlphaFoldDB" id="A0A2G2XJ23"/>
<dbReference type="Proteomes" id="UP000224567">
    <property type="component" value="Unassembled WGS sequence"/>
</dbReference>
<comment type="caution">
    <text evidence="1">The sequence shown here is derived from an EMBL/GenBank/DDBJ whole genome shotgun (WGS) entry which is preliminary data.</text>
</comment>
<evidence type="ECO:0000313" key="2">
    <source>
        <dbReference type="Proteomes" id="UP000224567"/>
    </source>
</evidence>
<reference evidence="2" key="2">
    <citation type="journal article" date="2017" name="J. Anim. Genet.">
        <title>Multiple reference genome sequences of hot pepper reveal the massive evolution of plant disease resistance genes by retroduplication.</title>
        <authorList>
            <person name="Kim S."/>
            <person name="Park J."/>
            <person name="Yeom S.-I."/>
            <person name="Kim Y.-M."/>
            <person name="Seo E."/>
            <person name="Kim K.-T."/>
            <person name="Kim M.-S."/>
            <person name="Lee J.M."/>
            <person name="Cheong K."/>
            <person name="Shin H.-S."/>
            <person name="Kim S.-B."/>
            <person name="Han K."/>
            <person name="Lee J."/>
            <person name="Park M."/>
            <person name="Lee H.-A."/>
            <person name="Lee H.-Y."/>
            <person name="Lee Y."/>
            <person name="Oh S."/>
            <person name="Lee J.H."/>
            <person name="Choi E."/>
            <person name="Choi E."/>
            <person name="Lee S.E."/>
            <person name="Jeon J."/>
            <person name="Kim H."/>
            <person name="Choi G."/>
            <person name="Song H."/>
            <person name="Lee J."/>
            <person name="Lee S.-C."/>
            <person name="Kwon J.-K."/>
            <person name="Lee H.-Y."/>
            <person name="Koo N."/>
            <person name="Hong Y."/>
            <person name="Kim R.W."/>
            <person name="Kang W.-H."/>
            <person name="Huh J.H."/>
            <person name="Kang B.-C."/>
            <person name="Yang T.-J."/>
            <person name="Lee Y.-H."/>
            <person name="Bennetzen J.L."/>
            <person name="Choi D."/>
        </authorList>
    </citation>
    <scope>NUCLEOTIDE SEQUENCE [LARGE SCALE GENOMIC DNA]</scope>
    <source>
        <strain evidence="2">cv. PBC81</strain>
    </source>
</reference>